<dbReference type="Pfam" id="PF00168">
    <property type="entry name" value="C2"/>
    <property type="match status" value="1"/>
</dbReference>
<feature type="domain" description="C2" evidence="2">
    <location>
        <begin position="9"/>
        <end position="139"/>
    </location>
</feature>
<comment type="caution">
    <text evidence="3">The sequence shown here is derived from an EMBL/GenBank/DDBJ whole genome shotgun (WGS) entry which is preliminary data.</text>
</comment>
<dbReference type="SUPFAM" id="SSF49562">
    <property type="entry name" value="C2 domain (Calcium/lipid-binding domain, CaLB)"/>
    <property type="match status" value="1"/>
</dbReference>
<dbReference type="GO" id="GO:0070382">
    <property type="term" value="C:exocytic vesicle"/>
    <property type="evidence" value="ECO:0007669"/>
    <property type="project" value="TreeGrafter"/>
</dbReference>
<accession>A0A5J4WZ44</accession>
<dbReference type="GO" id="GO:0017156">
    <property type="term" value="P:calcium-ion regulated exocytosis"/>
    <property type="evidence" value="ECO:0007669"/>
    <property type="project" value="TreeGrafter"/>
</dbReference>
<dbReference type="CDD" id="cd00030">
    <property type="entry name" value="C2"/>
    <property type="match status" value="1"/>
</dbReference>
<dbReference type="GO" id="GO:0030276">
    <property type="term" value="F:clathrin binding"/>
    <property type="evidence" value="ECO:0007669"/>
    <property type="project" value="TreeGrafter"/>
</dbReference>
<dbReference type="GO" id="GO:0005509">
    <property type="term" value="F:calcium ion binding"/>
    <property type="evidence" value="ECO:0007669"/>
    <property type="project" value="TreeGrafter"/>
</dbReference>
<dbReference type="SMART" id="SM00239">
    <property type="entry name" value="C2"/>
    <property type="match status" value="1"/>
</dbReference>
<dbReference type="InterPro" id="IPR035892">
    <property type="entry name" value="C2_domain_sf"/>
</dbReference>
<organism evidence="3 4">
    <name type="scientific">Streblomastix strix</name>
    <dbReference type="NCBI Taxonomy" id="222440"/>
    <lineage>
        <taxon>Eukaryota</taxon>
        <taxon>Metamonada</taxon>
        <taxon>Preaxostyla</taxon>
        <taxon>Oxymonadida</taxon>
        <taxon>Streblomastigidae</taxon>
        <taxon>Streblomastix</taxon>
    </lineage>
</organism>
<proteinExistence type="predicted"/>
<name>A0A5J4WZ44_9EUKA</name>
<dbReference type="GO" id="GO:0005544">
    <property type="term" value="F:calcium-dependent phospholipid binding"/>
    <property type="evidence" value="ECO:0007669"/>
    <property type="project" value="TreeGrafter"/>
</dbReference>
<feature type="compositionally biased region" description="Acidic residues" evidence="1">
    <location>
        <begin position="198"/>
        <end position="215"/>
    </location>
</feature>
<dbReference type="Gene3D" id="2.60.40.150">
    <property type="entry name" value="C2 domain"/>
    <property type="match status" value="1"/>
</dbReference>
<feature type="region of interest" description="Disordered" evidence="1">
    <location>
        <begin position="192"/>
        <end position="234"/>
    </location>
</feature>
<dbReference type="InterPro" id="IPR000008">
    <property type="entry name" value="C2_dom"/>
</dbReference>
<gene>
    <name evidence="3" type="ORF">EZS28_004855</name>
</gene>
<evidence type="ECO:0000313" key="4">
    <source>
        <dbReference type="Proteomes" id="UP000324800"/>
    </source>
</evidence>
<dbReference type="PANTHER" id="PTHR10024">
    <property type="entry name" value="SYNAPTOTAGMIN"/>
    <property type="match status" value="1"/>
</dbReference>
<dbReference type="AlphaFoldDB" id="A0A5J4WZ44"/>
<sequence length="234" mass="27169">MRIQKLKKEKKKKRLNREKKKMILIMFLEQLKQHLKKQETYNYPKDPKMLQQSPAESNPFIKVIIGEYEGITKRYQQTNNARFDETFTFDFDPTETKDRVVLFELWDYDSNSENDDQMGKVTIPIRDFFNNHVQFTLVFQGINNNLGLKIGEVDITVCYMPNDVEQGGDEQQQGGGGNSVFIGGEQYYQAAQNKGEDAYDDEFIGGEVIDEDEAHEGENSSRSDEENGDYNKPF</sequence>
<evidence type="ECO:0000259" key="2">
    <source>
        <dbReference type="PROSITE" id="PS50004"/>
    </source>
</evidence>
<dbReference type="Proteomes" id="UP000324800">
    <property type="component" value="Unassembled WGS sequence"/>
</dbReference>
<dbReference type="GO" id="GO:0001786">
    <property type="term" value="F:phosphatidylserine binding"/>
    <property type="evidence" value="ECO:0007669"/>
    <property type="project" value="TreeGrafter"/>
</dbReference>
<protein>
    <recommendedName>
        <fullName evidence="2">C2 domain-containing protein</fullName>
    </recommendedName>
</protein>
<reference evidence="3 4" key="1">
    <citation type="submission" date="2019-03" db="EMBL/GenBank/DDBJ databases">
        <title>Single cell metagenomics reveals metabolic interactions within the superorganism composed of flagellate Streblomastix strix and complex community of Bacteroidetes bacteria on its surface.</title>
        <authorList>
            <person name="Treitli S.C."/>
            <person name="Kolisko M."/>
            <person name="Husnik F."/>
            <person name="Keeling P."/>
            <person name="Hampl V."/>
        </authorList>
    </citation>
    <scope>NUCLEOTIDE SEQUENCE [LARGE SCALE GENOMIC DNA]</scope>
    <source>
        <strain evidence="3">ST1C</strain>
    </source>
</reference>
<dbReference type="GO" id="GO:0005886">
    <property type="term" value="C:plasma membrane"/>
    <property type="evidence" value="ECO:0007669"/>
    <property type="project" value="TreeGrafter"/>
</dbReference>
<dbReference type="GO" id="GO:0000149">
    <property type="term" value="F:SNARE binding"/>
    <property type="evidence" value="ECO:0007669"/>
    <property type="project" value="TreeGrafter"/>
</dbReference>
<dbReference type="OrthoDB" id="67700at2759"/>
<evidence type="ECO:0000256" key="1">
    <source>
        <dbReference type="SAM" id="MobiDB-lite"/>
    </source>
</evidence>
<evidence type="ECO:0000313" key="3">
    <source>
        <dbReference type="EMBL" id="KAA6399615.1"/>
    </source>
</evidence>
<dbReference type="EMBL" id="SNRW01000713">
    <property type="protein sequence ID" value="KAA6399615.1"/>
    <property type="molecule type" value="Genomic_DNA"/>
</dbReference>
<dbReference type="PROSITE" id="PS50004">
    <property type="entry name" value="C2"/>
    <property type="match status" value="1"/>
</dbReference>
<feature type="compositionally biased region" description="Basic and acidic residues" evidence="1">
    <location>
        <begin position="216"/>
        <end position="225"/>
    </location>
</feature>